<reference evidence="2 3" key="1">
    <citation type="submission" date="2013-07" db="EMBL/GenBank/DDBJ databases">
        <title>The Genome Sequence of Cryptococcus heveanensis BCC8398.</title>
        <authorList>
            <consortium name="The Broad Institute Genome Sequencing Platform"/>
            <person name="Cuomo C."/>
            <person name="Litvintseva A."/>
            <person name="Chen Y."/>
            <person name="Heitman J."/>
            <person name="Sun S."/>
            <person name="Springer D."/>
            <person name="Dromer F."/>
            <person name="Young S.K."/>
            <person name="Zeng Q."/>
            <person name="Gargeya S."/>
            <person name="Fitzgerald M."/>
            <person name="Abouelleil A."/>
            <person name="Alvarado L."/>
            <person name="Berlin A.M."/>
            <person name="Chapman S.B."/>
            <person name="Dewar J."/>
            <person name="Goldberg J."/>
            <person name="Griggs A."/>
            <person name="Gujja S."/>
            <person name="Hansen M."/>
            <person name="Howarth C."/>
            <person name="Imamovic A."/>
            <person name="Larimer J."/>
            <person name="McCowan C."/>
            <person name="Murphy C."/>
            <person name="Pearson M."/>
            <person name="Priest M."/>
            <person name="Roberts A."/>
            <person name="Saif S."/>
            <person name="Shea T."/>
            <person name="Sykes S."/>
            <person name="Wortman J."/>
            <person name="Nusbaum C."/>
            <person name="Birren B."/>
        </authorList>
    </citation>
    <scope>NUCLEOTIDE SEQUENCE [LARGE SCALE GENOMIC DNA]</scope>
    <source>
        <strain evidence="2 3">BCC8398</strain>
    </source>
</reference>
<gene>
    <name evidence="2" type="ORF">I316_03366</name>
</gene>
<reference evidence="3" key="2">
    <citation type="submission" date="2013-12" db="EMBL/GenBank/DDBJ databases">
        <title>Evolution of pathogenesis and genome organization in the Tremellales.</title>
        <authorList>
            <person name="Cuomo C."/>
            <person name="Litvintseva A."/>
            <person name="Heitman J."/>
            <person name="Chen Y."/>
            <person name="Sun S."/>
            <person name="Springer D."/>
            <person name="Dromer F."/>
            <person name="Young S."/>
            <person name="Zeng Q."/>
            <person name="Chapman S."/>
            <person name="Gujja S."/>
            <person name="Saif S."/>
            <person name="Birren B."/>
        </authorList>
    </citation>
    <scope>NUCLEOTIDE SEQUENCE [LARGE SCALE GENOMIC DNA]</scope>
    <source>
        <strain evidence="3">BCC8398</strain>
    </source>
</reference>
<accession>A0A1B9GUZ8</accession>
<feature type="compositionally biased region" description="Low complexity" evidence="1">
    <location>
        <begin position="195"/>
        <end position="210"/>
    </location>
</feature>
<feature type="compositionally biased region" description="Low complexity" evidence="1">
    <location>
        <begin position="228"/>
        <end position="241"/>
    </location>
</feature>
<sequence length="291" mass="31987">MLDMINTSNGNGQRDEPIGAVILLNGYPATGKSSVAKELVKILPNARILEYHALRQVVDSLADRGREERRWNQLKKALLQTILQTLSTPPPTTSPVTSTFSSPASTSSSLSNPSISNSPPIYILTAHLCATPSRLSLLHAHLSEALPLIHILLSCSTEENIRRLESPGRDPRKSGMDEHLLRELRMEEDLGRFLNPSGAPSGSGATSANNPSWITHHNKSSSKDVAESGGRSNRGSRRGSVSGLIGEYEVNTERLSVRDTAGIVGEYALEILRREGWWFHFTHTHRRMSKE</sequence>
<dbReference type="Gene3D" id="3.40.50.300">
    <property type="entry name" value="P-loop containing nucleotide triphosphate hydrolases"/>
    <property type="match status" value="1"/>
</dbReference>
<feature type="region of interest" description="Disordered" evidence="1">
    <location>
        <begin position="86"/>
        <end position="113"/>
    </location>
</feature>
<dbReference type="AlphaFoldDB" id="A0A1B9GUZ8"/>
<dbReference type="Pfam" id="PF13238">
    <property type="entry name" value="AAA_18"/>
    <property type="match status" value="1"/>
</dbReference>
<dbReference type="OrthoDB" id="5426988at2759"/>
<protein>
    <submittedName>
        <fullName evidence="2">Uncharacterized protein</fullName>
    </submittedName>
</protein>
<evidence type="ECO:0000313" key="2">
    <source>
        <dbReference type="EMBL" id="OCF34822.1"/>
    </source>
</evidence>
<dbReference type="SUPFAM" id="SSF52540">
    <property type="entry name" value="P-loop containing nucleoside triphosphate hydrolases"/>
    <property type="match status" value="1"/>
</dbReference>
<proteinExistence type="predicted"/>
<feature type="region of interest" description="Disordered" evidence="1">
    <location>
        <begin position="192"/>
        <end position="241"/>
    </location>
</feature>
<evidence type="ECO:0000256" key="1">
    <source>
        <dbReference type="SAM" id="MobiDB-lite"/>
    </source>
</evidence>
<dbReference type="InterPro" id="IPR027417">
    <property type="entry name" value="P-loop_NTPase"/>
</dbReference>
<organism evidence="2 3">
    <name type="scientific">Kwoniella heveanensis BCC8398</name>
    <dbReference type="NCBI Taxonomy" id="1296120"/>
    <lineage>
        <taxon>Eukaryota</taxon>
        <taxon>Fungi</taxon>
        <taxon>Dikarya</taxon>
        <taxon>Basidiomycota</taxon>
        <taxon>Agaricomycotina</taxon>
        <taxon>Tremellomycetes</taxon>
        <taxon>Tremellales</taxon>
        <taxon>Cryptococcaceae</taxon>
        <taxon>Kwoniella</taxon>
    </lineage>
</organism>
<evidence type="ECO:0000313" key="3">
    <source>
        <dbReference type="Proteomes" id="UP000092666"/>
    </source>
</evidence>
<dbReference type="EMBL" id="KV700123">
    <property type="protein sequence ID" value="OCF34822.1"/>
    <property type="molecule type" value="Genomic_DNA"/>
</dbReference>
<dbReference type="Proteomes" id="UP000092666">
    <property type="component" value="Unassembled WGS sequence"/>
</dbReference>
<feature type="compositionally biased region" description="Low complexity" evidence="1">
    <location>
        <begin position="94"/>
        <end position="113"/>
    </location>
</feature>
<name>A0A1B9GUZ8_9TREE</name>
<keyword evidence="3" id="KW-1185">Reference proteome</keyword>
<dbReference type="STRING" id="1296120.A0A1B9GUZ8"/>